<sequence length="267" mass="30256">MATPLWTAHPECPEHVKAQLEARVRSFPSSFLLAPVDGEVFENPDICQERLQGWALSQGFAIVRKSGSMKQARPRFEFRCIHHGDNTLDTRHLEQHVERDEENRITSRRKQEATSINARSCPYMVYLAYKQVGKRGSGIYGLVLGISSDSHSHLMAANPLRYRKEHVKTLPAFLPALTLGRSLRTANISYSVALRVLEQVGFPLDRNTYYNIRSRAVSAEHTEFAGLVVALEEAGFIFECRIEEEIDSQTDTVVNRQLQQVCMLNAL</sequence>
<name>U1GFY5_ENDPU</name>
<evidence type="ECO:0000313" key="2">
    <source>
        <dbReference type="Proteomes" id="UP000019373"/>
    </source>
</evidence>
<dbReference type="EMBL" id="KE721267">
    <property type="protein sequence ID" value="ERF71028.1"/>
    <property type="molecule type" value="Genomic_DNA"/>
</dbReference>
<accession>U1GFY5</accession>
<dbReference type="OrthoDB" id="5414341at2759"/>
<dbReference type="RefSeq" id="XP_007803322.1">
    <property type="nucleotide sequence ID" value="XM_007805131.1"/>
</dbReference>
<dbReference type="eggNOG" id="ENOG502SE96">
    <property type="taxonomic scope" value="Eukaryota"/>
</dbReference>
<gene>
    <name evidence="1" type="ORF">EPUS_03308</name>
</gene>
<evidence type="ECO:0000313" key="1">
    <source>
        <dbReference type="EMBL" id="ERF71028.1"/>
    </source>
</evidence>
<reference evidence="2" key="1">
    <citation type="journal article" date="2014" name="BMC Genomics">
        <title>Genome characteristics reveal the impact of lichenization on lichen-forming fungus Endocarpon pusillum Hedwig (Verrucariales, Ascomycota).</title>
        <authorList>
            <person name="Wang Y.-Y."/>
            <person name="Liu B."/>
            <person name="Zhang X.-Y."/>
            <person name="Zhou Q.-M."/>
            <person name="Zhang T."/>
            <person name="Li H."/>
            <person name="Yu Y.-F."/>
            <person name="Zhang X.-L."/>
            <person name="Hao X.-Y."/>
            <person name="Wang M."/>
            <person name="Wang L."/>
            <person name="Wei J.-C."/>
        </authorList>
    </citation>
    <scope>NUCLEOTIDE SEQUENCE [LARGE SCALE GENOMIC DNA]</scope>
    <source>
        <strain evidence="2">Z07020 / HMAS-L-300199</strain>
    </source>
</reference>
<organism evidence="1 2">
    <name type="scientific">Endocarpon pusillum (strain Z07020 / HMAS-L-300199)</name>
    <name type="common">Lichen-forming fungus</name>
    <dbReference type="NCBI Taxonomy" id="1263415"/>
    <lineage>
        <taxon>Eukaryota</taxon>
        <taxon>Fungi</taxon>
        <taxon>Dikarya</taxon>
        <taxon>Ascomycota</taxon>
        <taxon>Pezizomycotina</taxon>
        <taxon>Eurotiomycetes</taxon>
        <taxon>Chaetothyriomycetidae</taxon>
        <taxon>Verrucariales</taxon>
        <taxon>Verrucariaceae</taxon>
        <taxon>Endocarpon</taxon>
    </lineage>
</organism>
<dbReference type="Proteomes" id="UP000019373">
    <property type="component" value="Unassembled WGS sequence"/>
</dbReference>
<dbReference type="GeneID" id="19238353"/>
<dbReference type="AlphaFoldDB" id="U1GFY5"/>
<keyword evidence="2" id="KW-1185">Reference proteome</keyword>
<protein>
    <submittedName>
        <fullName evidence="1">Uncharacterized protein</fullName>
    </submittedName>
</protein>
<dbReference type="HOGENOM" id="CLU_1042167_0_0_1"/>
<proteinExistence type="predicted"/>